<dbReference type="Gene3D" id="3.50.50.60">
    <property type="entry name" value="FAD/NAD(P)-binding domain"/>
    <property type="match status" value="1"/>
</dbReference>
<evidence type="ECO:0000313" key="1">
    <source>
        <dbReference type="EMBL" id="OUR98542.1"/>
    </source>
</evidence>
<evidence type="ECO:0008006" key="3">
    <source>
        <dbReference type="Google" id="ProtNLM"/>
    </source>
</evidence>
<evidence type="ECO:0000313" key="2">
    <source>
        <dbReference type="Proteomes" id="UP000196531"/>
    </source>
</evidence>
<organism evidence="1 2">
    <name type="scientific">Halobacteriovorax marinus</name>
    <dbReference type="NCBI Taxonomy" id="97084"/>
    <lineage>
        <taxon>Bacteria</taxon>
        <taxon>Pseudomonadati</taxon>
        <taxon>Bdellovibrionota</taxon>
        <taxon>Bacteriovoracia</taxon>
        <taxon>Bacteriovoracales</taxon>
        <taxon>Halobacteriovoraceae</taxon>
        <taxon>Halobacteriovorax</taxon>
    </lineage>
</organism>
<dbReference type="InterPro" id="IPR036188">
    <property type="entry name" value="FAD/NAD-bd_sf"/>
</dbReference>
<dbReference type="AlphaFoldDB" id="A0A1Y5FFR0"/>
<dbReference type="Proteomes" id="UP000196531">
    <property type="component" value="Unassembled WGS sequence"/>
</dbReference>
<comment type="caution">
    <text evidence="1">The sequence shown here is derived from an EMBL/GenBank/DDBJ whole genome shotgun (WGS) entry which is preliminary data.</text>
</comment>
<proteinExistence type="predicted"/>
<reference evidence="2" key="1">
    <citation type="journal article" date="2017" name="Proc. Natl. Acad. Sci. U.S.A.">
        <title>Simulation of Deepwater Horizon oil plume reveals substrate specialization within a complex community of hydrocarbon-degraders.</title>
        <authorList>
            <person name="Hu P."/>
            <person name="Dubinsky E.A."/>
            <person name="Probst A.J."/>
            <person name="Wang J."/>
            <person name="Sieber C.M.K."/>
            <person name="Tom L.M."/>
            <person name="Gardinali P."/>
            <person name="Banfield J.F."/>
            <person name="Atlas R.M."/>
            <person name="Andersen G.L."/>
        </authorList>
    </citation>
    <scope>NUCLEOTIDE SEQUENCE [LARGE SCALE GENOMIC DNA]</scope>
</reference>
<dbReference type="EMBL" id="MAAO01000004">
    <property type="protein sequence ID" value="OUR98542.1"/>
    <property type="molecule type" value="Genomic_DNA"/>
</dbReference>
<sequence>MKIAILGSGPLALEAALHFEGLGASVSVFAKSGLGGMIRRLYDFAPETSLEESWSMLTTGLGRESIGLVASLDDVPTVKEYCEQYFLPLVEKGSGEVFVKPGTVQRVHKRFLSLDEVIPGKSRLQDLFRVVFSTDPKESVLNQVKSNPELFEKLGEDVLQSLNEAVESFEDFDLVIDATGTHYCPRPMGPSNSFALNEERLKNNSDIFYGRECLTHYKEVTKKSKHIVLIGSGAMSALLLCELDLWLEADPERMISLITTESKPFEKFLKTESSEILRMMTTEVMGKYFHNLQNDRRQFEKDLFAWRELEPHVRAKHPQPKEPLSQLNVIPCSNATSLDRLLDRDGLYVTCETNAFRRDAKSDEEEMSTISCDSVFVCTGHAKTPSMFNGLQVEFNLTDSLAKNASGAHPEPGFFTLGSVSGINSSLSKGLLQIPLIEAEVMKFFSRA</sequence>
<accession>A0A1Y5FFR0</accession>
<protein>
    <recommendedName>
        <fullName evidence="3">FAD/NAD(P)-binding domain-containing protein</fullName>
    </recommendedName>
</protein>
<dbReference type="SUPFAM" id="SSF51905">
    <property type="entry name" value="FAD/NAD(P)-binding domain"/>
    <property type="match status" value="1"/>
</dbReference>
<gene>
    <name evidence="1" type="ORF">A9Q84_03775</name>
</gene>
<name>A0A1Y5FFR0_9BACT</name>